<dbReference type="InterPro" id="IPR036390">
    <property type="entry name" value="WH_DNA-bd_sf"/>
</dbReference>
<evidence type="ECO:0000313" key="8">
    <source>
        <dbReference type="EMBL" id="VUX63678.1"/>
    </source>
</evidence>
<reference evidence="8 10" key="3">
    <citation type="submission" date="2019-07" db="EMBL/GenBank/DDBJ databases">
        <authorList>
            <person name="Chang H.-W."/>
            <person name="Raman A."/>
            <person name="Venkatesh S."/>
            <person name="Gehrig J."/>
        </authorList>
    </citation>
    <scope>NUCLEOTIDE SEQUENCE [LARGE SCALE GENOMIC DNA]</scope>
    <source>
        <strain evidence="8">Blautia_wexlerae_LFYP_14</strain>
    </source>
</reference>
<accession>A0A174F1D8</accession>
<dbReference type="Gene3D" id="3.40.190.10">
    <property type="entry name" value="Periplasmic binding protein-like II"/>
    <property type="match status" value="2"/>
</dbReference>
<dbReference type="InterPro" id="IPR000847">
    <property type="entry name" value="LysR_HTH_N"/>
</dbReference>
<proteinExistence type="inferred from homology"/>
<dbReference type="Proteomes" id="UP000366766">
    <property type="component" value="Unassembled WGS sequence"/>
</dbReference>
<evidence type="ECO:0000259" key="5">
    <source>
        <dbReference type="PROSITE" id="PS50931"/>
    </source>
</evidence>
<evidence type="ECO:0000256" key="1">
    <source>
        <dbReference type="ARBA" id="ARBA00009437"/>
    </source>
</evidence>
<dbReference type="RefSeq" id="WP_022380974.1">
    <property type="nucleotide sequence ID" value="NZ_BTHH01000039.1"/>
</dbReference>
<sequence>MTLTQMNYIITISETGSLNKAAEALYISQPSLTNAVKELEKELGIIIFNRSGRGVTLTNDGTEFLMYARQIYGQYESVVEKYSEGGSYKKKFGVSTQHYSFAVKAFVDMVQKFDVSEYEFAIRETKTADVISDVSTMKSEVGVLYLSDFNRKALLKLLHSANLEFHHLIDCQAYVYLWKNHPLANEKSISYSQLAKYPCLSFEQGDKSSFYLSEEILSTNEYSRTVKASDRATMLNLMVGLNGYTLCSGIICEELNGSDYLAIPFEGDEQNQNSDMEIGYITRKNSILSKVGNLYVSSLKKYLEQNTVSVE</sequence>
<dbReference type="SUPFAM" id="SSF53850">
    <property type="entry name" value="Periplasmic binding protein-like II"/>
    <property type="match status" value="1"/>
</dbReference>
<dbReference type="GO" id="GO:0032993">
    <property type="term" value="C:protein-DNA complex"/>
    <property type="evidence" value="ECO:0007669"/>
    <property type="project" value="TreeGrafter"/>
</dbReference>
<gene>
    <name evidence="6" type="primary">oxyR</name>
    <name evidence="8" type="ORF">BWLFYP14_01045</name>
    <name evidence="6" type="ORF">ERS852478_02802</name>
    <name evidence="7" type="ORF">GT728_08470</name>
</gene>
<keyword evidence="3" id="KW-0238">DNA-binding</keyword>
<dbReference type="Proteomes" id="UP000095431">
    <property type="component" value="Unassembled WGS sequence"/>
</dbReference>
<evidence type="ECO:0000313" key="10">
    <source>
        <dbReference type="Proteomes" id="UP000366766"/>
    </source>
</evidence>
<dbReference type="EMBL" id="CABHOF010000030">
    <property type="protein sequence ID" value="VUX63678.1"/>
    <property type="molecule type" value="Genomic_DNA"/>
</dbReference>
<dbReference type="CDD" id="cd05466">
    <property type="entry name" value="PBP2_LTTR_substrate"/>
    <property type="match status" value="1"/>
</dbReference>
<dbReference type="eggNOG" id="COG0583">
    <property type="taxonomic scope" value="Bacteria"/>
</dbReference>
<dbReference type="InterPro" id="IPR005119">
    <property type="entry name" value="LysR_subst-bd"/>
</dbReference>
<dbReference type="Gene3D" id="1.10.10.10">
    <property type="entry name" value="Winged helix-like DNA-binding domain superfamily/Winged helix DNA-binding domain"/>
    <property type="match status" value="1"/>
</dbReference>
<reference evidence="7 11" key="2">
    <citation type="journal article" date="2019" name="Nat. Med.">
        <title>A library of human gut bacterial isolates paired with longitudinal multiomics data enables mechanistic microbiome research.</title>
        <authorList>
            <person name="Poyet M."/>
            <person name="Groussin M."/>
            <person name="Gibbons S.M."/>
            <person name="Avila-Pacheco J."/>
            <person name="Jiang X."/>
            <person name="Kearney S.M."/>
            <person name="Perrotta A.R."/>
            <person name="Berdy B."/>
            <person name="Zhao S."/>
            <person name="Lieberman T.D."/>
            <person name="Swanson P.K."/>
            <person name="Smith M."/>
            <person name="Roesemann S."/>
            <person name="Alexander J.E."/>
            <person name="Rich S.A."/>
            <person name="Livny J."/>
            <person name="Vlamakis H."/>
            <person name="Clish C."/>
            <person name="Bullock K."/>
            <person name="Deik A."/>
            <person name="Scott J."/>
            <person name="Pierce K.A."/>
            <person name="Xavier R.J."/>
            <person name="Alm E.J."/>
        </authorList>
    </citation>
    <scope>NUCLEOTIDE SEQUENCE [LARGE SCALE GENOMIC DNA]</scope>
    <source>
        <strain evidence="7 11">BIOML-A1</strain>
    </source>
</reference>
<dbReference type="GO" id="GO:0003700">
    <property type="term" value="F:DNA-binding transcription factor activity"/>
    <property type="evidence" value="ECO:0007669"/>
    <property type="project" value="InterPro"/>
</dbReference>
<feature type="domain" description="HTH lysR-type" evidence="5">
    <location>
        <begin position="1"/>
        <end position="58"/>
    </location>
</feature>
<organism evidence="6 9">
    <name type="scientific">Blautia wexlerae</name>
    <dbReference type="NCBI Taxonomy" id="418240"/>
    <lineage>
        <taxon>Bacteria</taxon>
        <taxon>Bacillati</taxon>
        <taxon>Bacillota</taxon>
        <taxon>Clostridia</taxon>
        <taxon>Lachnospirales</taxon>
        <taxon>Lachnospiraceae</taxon>
        <taxon>Blautia</taxon>
    </lineage>
</organism>
<reference evidence="6 9" key="1">
    <citation type="submission" date="2015-09" db="EMBL/GenBank/DDBJ databases">
        <authorList>
            <consortium name="Pathogen Informatics"/>
        </authorList>
    </citation>
    <scope>NUCLEOTIDE SEQUENCE [LARGE SCALE GENOMIC DNA]</scope>
    <source>
        <strain evidence="6 9">2789STDY5834863</strain>
    </source>
</reference>
<evidence type="ECO:0000313" key="7">
    <source>
        <dbReference type="EMBL" id="MZL33228.1"/>
    </source>
</evidence>
<dbReference type="SUPFAM" id="SSF46785">
    <property type="entry name" value="Winged helix' DNA-binding domain"/>
    <property type="match status" value="1"/>
</dbReference>
<dbReference type="EMBL" id="WWVQ01000016">
    <property type="protein sequence ID" value="MZL33228.1"/>
    <property type="molecule type" value="Genomic_DNA"/>
</dbReference>
<dbReference type="Pfam" id="PF00126">
    <property type="entry name" value="HTH_1"/>
    <property type="match status" value="1"/>
</dbReference>
<dbReference type="Proteomes" id="UP000477285">
    <property type="component" value="Unassembled WGS sequence"/>
</dbReference>
<evidence type="ECO:0000256" key="3">
    <source>
        <dbReference type="ARBA" id="ARBA00023125"/>
    </source>
</evidence>
<dbReference type="PROSITE" id="PS50931">
    <property type="entry name" value="HTH_LYSR"/>
    <property type="match status" value="1"/>
</dbReference>
<keyword evidence="4" id="KW-0804">Transcription</keyword>
<dbReference type="PANTHER" id="PTHR30346:SF0">
    <property type="entry name" value="HCA OPERON TRANSCRIPTIONAL ACTIVATOR HCAR"/>
    <property type="match status" value="1"/>
</dbReference>
<dbReference type="FunFam" id="1.10.10.10:FF:000001">
    <property type="entry name" value="LysR family transcriptional regulator"/>
    <property type="match status" value="1"/>
</dbReference>
<dbReference type="GO" id="GO:0003677">
    <property type="term" value="F:DNA binding"/>
    <property type="evidence" value="ECO:0007669"/>
    <property type="project" value="UniProtKB-KW"/>
</dbReference>
<evidence type="ECO:0000313" key="6">
    <source>
        <dbReference type="EMBL" id="CUO43367.1"/>
    </source>
</evidence>
<protein>
    <submittedName>
        <fullName evidence="8">Hydrogen peroxide-inducible genes activator</fullName>
    </submittedName>
    <submittedName>
        <fullName evidence="7">LysR family transcriptional regulator</fullName>
    </submittedName>
    <submittedName>
        <fullName evidence="6">Morphology and auto-aggregation control protein</fullName>
    </submittedName>
</protein>
<keyword evidence="2" id="KW-0805">Transcription regulation</keyword>
<evidence type="ECO:0000313" key="9">
    <source>
        <dbReference type="Proteomes" id="UP000095431"/>
    </source>
</evidence>
<dbReference type="PANTHER" id="PTHR30346">
    <property type="entry name" value="TRANSCRIPTIONAL DUAL REGULATOR HCAR-RELATED"/>
    <property type="match status" value="1"/>
</dbReference>
<dbReference type="Pfam" id="PF03466">
    <property type="entry name" value="LysR_substrate"/>
    <property type="match status" value="1"/>
</dbReference>
<name>A0A174F1D8_9FIRM</name>
<comment type="similarity">
    <text evidence="1">Belongs to the LysR transcriptional regulatory family.</text>
</comment>
<dbReference type="GeneID" id="75080716"/>
<dbReference type="PRINTS" id="PR00039">
    <property type="entry name" value="HTHLYSR"/>
</dbReference>
<keyword evidence="10" id="KW-1185">Reference proteome</keyword>
<evidence type="ECO:0000313" key="11">
    <source>
        <dbReference type="Proteomes" id="UP000477285"/>
    </source>
</evidence>
<evidence type="ECO:0000256" key="4">
    <source>
        <dbReference type="ARBA" id="ARBA00023163"/>
    </source>
</evidence>
<dbReference type="EMBL" id="CYZN01000020">
    <property type="protein sequence ID" value="CUO43367.1"/>
    <property type="molecule type" value="Genomic_DNA"/>
</dbReference>
<dbReference type="InterPro" id="IPR036388">
    <property type="entry name" value="WH-like_DNA-bd_sf"/>
</dbReference>
<evidence type="ECO:0000256" key="2">
    <source>
        <dbReference type="ARBA" id="ARBA00023015"/>
    </source>
</evidence>
<dbReference type="AlphaFoldDB" id="A0A174F1D8"/>